<protein>
    <submittedName>
        <fullName evidence="2">Dynamin family protein</fullName>
    </submittedName>
</protein>
<organism evidence="2 3">
    <name type="scientific">Nocardioides albertanoniae</name>
    <dbReference type="NCBI Taxonomy" id="1175486"/>
    <lineage>
        <taxon>Bacteria</taxon>
        <taxon>Bacillati</taxon>
        <taxon>Actinomycetota</taxon>
        <taxon>Actinomycetes</taxon>
        <taxon>Propionibacteriales</taxon>
        <taxon>Nocardioidaceae</taxon>
        <taxon>Nocardioides</taxon>
    </lineage>
</organism>
<evidence type="ECO:0000313" key="3">
    <source>
        <dbReference type="Proteomes" id="UP000320209"/>
    </source>
</evidence>
<keyword evidence="3" id="KW-1185">Reference proteome</keyword>
<dbReference type="SUPFAM" id="SSF52540">
    <property type="entry name" value="P-loop containing nucleoside triphosphate hydrolases"/>
    <property type="match status" value="1"/>
</dbReference>
<dbReference type="GO" id="GO:0000028">
    <property type="term" value="P:ribosomal small subunit assembly"/>
    <property type="evidence" value="ECO:0007669"/>
    <property type="project" value="TreeGrafter"/>
</dbReference>
<feature type="compositionally biased region" description="Acidic residues" evidence="1">
    <location>
        <begin position="1"/>
        <end position="11"/>
    </location>
</feature>
<dbReference type="RefSeq" id="WP_246088216.1">
    <property type="nucleotide sequence ID" value="NZ_VFOV01000001.1"/>
</dbReference>
<dbReference type="AlphaFoldDB" id="A0A543ABT1"/>
<evidence type="ECO:0000313" key="2">
    <source>
        <dbReference type="EMBL" id="TQL70054.1"/>
    </source>
</evidence>
<dbReference type="GO" id="GO:0043024">
    <property type="term" value="F:ribosomal small subunit binding"/>
    <property type="evidence" value="ECO:0007669"/>
    <property type="project" value="TreeGrafter"/>
</dbReference>
<feature type="region of interest" description="Disordered" evidence="1">
    <location>
        <begin position="1"/>
        <end position="41"/>
    </location>
</feature>
<dbReference type="EMBL" id="VFOV01000001">
    <property type="protein sequence ID" value="TQL70054.1"/>
    <property type="molecule type" value="Genomic_DNA"/>
</dbReference>
<sequence>MSEERADDGAEPETPTETQTEAPAQIGAQEAQAEPTAYEAQTAGMLAEKPTSDFEVAKAQVEAEASGGESNRMVTSLVQLHQALTEVTLPLDLPGAEEQRTARQNMVEQLEDYVIPRMMTIDAPLLAVVGGSTGAGKSTLVNSLVGTRVTTPGLLRPTTRSPVLVHHPDDARWFGQDRLLPELERVDHPTNDPDALQLVANESLHAGLAVLDAPDVDSVEEANRVLAAELLAAADLWIFVTSAARYADQVPWEFLQLAANRSTAVAVVLDRTPPDAVQTVAGHLARMLASRGLKDSPLFIVHEGEVSEQGLLPSEHVAEVRSWLDMLADDATARHQVVTQTLDGAVRALTLEVHPIADTAAGQGEAAQRLRTDADMAYDDALKAIMAATADGTLLRGEVLARWQEFVGTGEILKALESRVGMIRDKILGSIKGKPQQAERVTAAVQGGLEMLILEQCESAAEKAEAAWQMSPAGRGVLDAGPSDLGRASRALRPKAERAVRDWQQDVLEMVRGEGQDKRTTAKFLSYGVNGLGVALMVVVFASTGGALVGAEVGIAGGTLLIGQKLLEAVFGDQAVRGLAAKAREALETRIVTLVDEERARYTGQVDALQIDQGAPERLRHAARKVGDARFASQRGHD</sequence>
<dbReference type="GO" id="GO:0005829">
    <property type="term" value="C:cytosol"/>
    <property type="evidence" value="ECO:0007669"/>
    <property type="project" value="TreeGrafter"/>
</dbReference>
<dbReference type="InterPro" id="IPR027417">
    <property type="entry name" value="P-loop_NTPase"/>
</dbReference>
<dbReference type="InterPro" id="IPR005662">
    <property type="entry name" value="GTPase_Era-like"/>
</dbReference>
<feature type="compositionally biased region" description="Low complexity" evidence="1">
    <location>
        <begin position="12"/>
        <end position="25"/>
    </location>
</feature>
<dbReference type="CDD" id="cd00882">
    <property type="entry name" value="Ras_like_GTPase"/>
    <property type="match status" value="1"/>
</dbReference>
<dbReference type="PANTHER" id="PTHR42698:SF1">
    <property type="entry name" value="GTPASE ERA, MITOCHONDRIAL"/>
    <property type="match status" value="1"/>
</dbReference>
<reference evidence="2 3" key="1">
    <citation type="submission" date="2019-06" db="EMBL/GenBank/DDBJ databases">
        <title>Sequencing the genomes of 1000 actinobacteria strains.</title>
        <authorList>
            <person name="Klenk H.-P."/>
        </authorList>
    </citation>
    <scope>NUCLEOTIDE SEQUENCE [LARGE SCALE GENOMIC DNA]</scope>
    <source>
        <strain evidence="2 3">DSM 25218</strain>
    </source>
</reference>
<accession>A0A543ABT1</accession>
<dbReference type="Proteomes" id="UP000320209">
    <property type="component" value="Unassembled WGS sequence"/>
</dbReference>
<evidence type="ECO:0000256" key="1">
    <source>
        <dbReference type="SAM" id="MobiDB-lite"/>
    </source>
</evidence>
<dbReference type="Gene3D" id="3.40.50.300">
    <property type="entry name" value="P-loop containing nucleotide triphosphate hydrolases"/>
    <property type="match status" value="1"/>
</dbReference>
<name>A0A543ABT1_9ACTN</name>
<proteinExistence type="predicted"/>
<dbReference type="GO" id="GO:0019843">
    <property type="term" value="F:rRNA binding"/>
    <property type="evidence" value="ECO:0007669"/>
    <property type="project" value="TreeGrafter"/>
</dbReference>
<dbReference type="GO" id="GO:0005525">
    <property type="term" value="F:GTP binding"/>
    <property type="evidence" value="ECO:0007669"/>
    <property type="project" value="InterPro"/>
</dbReference>
<gene>
    <name evidence="2" type="ORF">FB381_3978</name>
</gene>
<dbReference type="PANTHER" id="PTHR42698">
    <property type="entry name" value="GTPASE ERA"/>
    <property type="match status" value="1"/>
</dbReference>
<comment type="caution">
    <text evidence="2">The sequence shown here is derived from an EMBL/GenBank/DDBJ whole genome shotgun (WGS) entry which is preliminary data.</text>
</comment>